<reference evidence="2 3" key="1">
    <citation type="submission" date="2019-10" db="EMBL/GenBank/DDBJ databases">
        <authorList>
            <person name="Palmer J.M."/>
        </authorList>
    </citation>
    <scope>NUCLEOTIDE SEQUENCE [LARGE SCALE GENOMIC DNA]</scope>
    <source>
        <strain evidence="2 3">TWF694</strain>
    </source>
</reference>
<protein>
    <submittedName>
        <fullName evidence="2">Uncharacterized protein</fullName>
    </submittedName>
</protein>
<evidence type="ECO:0000313" key="2">
    <source>
        <dbReference type="EMBL" id="KAK6541573.1"/>
    </source>
</evidence>
<name>A0AAV9XI02_9PEZI</name>
<comment type="caution">
    <text evidence="2">The sequence shown here is derived from an EMBL/GenBank/DDBJ whole genome shotgun (WGS) entry which is preliminary data.</text>
</comment>
<dbReference type="EMBL" id="JAVHJO010000003">
    <property type="protein sequence ID" value="KAK6541573.1"/>
    <property type="molecule type" value="Genomic_DNA"/>
</dbReference>
<feature type="compositionally biased region" description="Acidic residues" evidence="1">
    <location>
        <begin position="10"/>
        <end position="22"/>
    </location>
</feature>
<gene>
    <name evidence="2" type="ORF">TWF694_007376</name>
</gene>
<accession>A0AAV9XI02</accession>
<evidence type="ECO:0000313" key="3">
    <source>
        <dbReference type="Proteomes" id="UP001365542"/>
    </source>
</evidence>
<proteinExistence type="predicted"/>
<evidence type="ECO:0000256" key="1">
    <source>
        <dbReference type="SAM" id="MobiDB-lite"/>
    </source>
</evidence>
<dbReference type="AlphaFoldDB" id="A0AAV9XI02"/>
<feature type="region of interest" description="Disordered" evidence="1">
    <location>
        <begin position="1"/>
        <end position="22"/>
    </location>
</feature>
<keyword evidence="3" id="KW-1185">Reference proteome</keyword>
<dbReference type="Proteomes" id="UP001365542">
    <property type="component" value="Unassembled WGS sequence"/>
</dbReference>
<sequence length="302" mass="34185">METPGLSETETQDDGNTDSLPEDLDLSEINLVLHNETQGPSNENALPSPRITHNHGYTPPSEILHGDYALQEISLFPNTYIGEYPPLYMPYHLLAGVTYILKEIESHIAHEVSTRVLSREFPLPWSRVSETLVAEFAAPGNTSLWVNLKMPTRGEGAIGEALTRSLEGAIPLTNSSVNLYKRYPEKFRWVNVLVDVLVEMGIVPQDWAATQAFKWTLVTKTGRSFSDCQGTRVDLNVWVSTTVAFLRNFRVGRKYHYQKEAFLEVVTAAAQYFRVHLKLPENRFCDLLLKSNRVRGCCDWIT</sequence>
<organism evidence="2 3">
    <name type="scientific">Orbilia ellipsospora</name>
    <dbReference type="NCBI Taxonomy" id="2528407"/>
    <lineage>
        <taxon>Eukaryota</taxon>
        <taxon>Fungi</taxon>
        <taxon>Dikarya</taxon>
        <taxon>Ascomycota</taxon>
        <taxon>Pezizomycotina</taxon>
        <taxon>Orbiliomycetes</taxon>
        <taxon>Orbiliales</taxon>
        <taxon>Orbiliaceae</taxon>
        <taxon>Orbilia</taxon>
    </lineage>
</organism>